<dbReference type="InterPro" id="IPR001669">
    <property type="entry name" value="Arg_repress"/>
</dbReference>
<keyword evidence="10" id="KW-0028">Amino-acid biosynthesis</keyword>
<evidence type="ECO:0000256" key="4">
    <source>
        <dbReference type="ARBA" id="ARBA00021148"/>
    </source>
</evidence>
<feature type="domain" description="Arginine repressor DNA-binding" evidence="11">
    <location>
        <begin position="10"/>
        <end position="55"/>
    </location>
</feature>
<dbReference type="UniPathway" id="UPA00068"/>
<dbReference type="Pfam" id="PF01316">
    <property type="entry name" value="Arg_repressor"/>
    <property type="match status" value="1"/>
</dbReference>
<comment type="similarity">
    <text evidence="3 10">Belongs to the ArgR family.</text>
</comment>
<evidence type="ECO:0000256" key="1">
    <source>
        <dbReference type="ARBA" id="ARBA00004496"/>
    </source>
</evidence>
<dbReference type="GO" id="GO:0003677">
    <property type="term" value="F:DNA binding"/>
    <property type="evidence" value="ECO:0007669"/>
    <property type="project" value="UniProtKB-KW"/>
</dbReference>
<dbReference type="EMBL" id="LKAJ01000001">
    <property type="protein sequence ID" value="KRG22713.1"/>
    <property type="molecule type" value="Genomic_DNA"/>
</dbReference>
<accession>A0A0Q9YS37</accession>
<dbReference type="GO" id="GO:0005737">
    <property type="term" value="C:cytoplasm"/>
    <property type="evidence" value="ECO:0007669"/>
    <property type="project" value="UniProtKB-SubCell"/>
</dbReference>
<dbReference type="GO" id="GO:1900079">
    <property type="term" value="P:regulation of arginine biosynthetic process"/>
    <property type="evidence" value="ECO:0007669"/>
    <property type="project" value="UniProtKB-UniRule"/>
</dbReference>
<dbReference type="SUPFAM" id="SSF55252">
    <property type="entry name" value="C-terminal domain of arginine repressor"/>
    <property type="match status" value="1"/>
</dbReference>
<dbReference type="GO" id="GO:0034618">
    <property type="term" value="F:arginine binding"/>
    <property type="evidence" value="ECO:0007669"/>
    <property type="project" value="InterPro"/>
</dbReference>
<dbReference type="GO" id="GO:0003700">
    <property type="term" value="F:DNA-binding transcription factor activity"/>
    <property type="evidence" value="ECO:0007669"/>
    <property type="project" value="UniProtKB-UniRule"/>
</dbReference>
<dbReference type="Gene3D" id="1.10.10.10">
    <property type="entry name" value="Winged helix-like DNA-binding domain superfamily/Winged helix DNA-binding domain"/>
    <property type="match status" value="1"/>
</dbReference>
<dbReference type="EMBL" id="LKAJ02000001">
    <property type="protein sequence ID" value="MCS5711925.1"/>
    <property type="molecule type" value="Genomic_DNA"/>
</dbReference>
<dbReference type="Pfam" id="PF02863">
    <property type="entry name" value="Arg_repressor_C"/>
    <property type="match status" value="1"/>
</dbReference>
<comment type="caution">
    <text evidence="13">The sequence shown here is derived from an EMBL/GenBank/DDBJ whole genome shotgun (WGS) entry which is preliminary data.</text>
</comment>
<reference evidence="13" key="1">
    <citation type="submission" date="2015-09" db="EMBL/GenBank/DDBJ databases">
        <title>Draft Genome Sequences of Two Novel Amoeba-resistant Intranuclear Bacteria, Candidatus Berkiella cookevillensis and Candidatus Berkiella aquae.</title>
        <authorList>
            <person name="Mehari Y.T."/>
            <person name="Arivett B.A."/>
            <person name="Farone A.L."/>
            <person name="Gunderson J.H."/>
            <person name="Farone M.B."/>
        </authorList>
    </citation>
    <scope>NUCLEOTIDE SEQUENCE [LARGE SCALE GENOMIC DNA]</scope>
    <source>
        <strain evidence="13">HT99</strain>
    </source>
</reference>
<dbReference type="RefSeq" id="WP_075064898.1">
    <property type="nucleotide sequence ID" value="NZ_LKAJ02000001.1"/>
</dbReference>
<dbReference type="PRINTS" id="PR01467">
    <property type="entry name" value="ARGREPRESSOR"/>
</dbReference>
<evidence type="ECO:0000256" key="8">
    <source>
        <dbReference type="ARBA" id="ARBA00023125"/>
    </source>
</evidence>
<keyword evidence="10" id="KW-0678">Repressor</keyword>
<dbReference type="PANTHER" id="PTHR34471">
    <property type="entry name" value="ARGININE REPRESSOR"/>
    <property type="match status" value="1"/>
</dbReference>
<reference evidence="14" key="2">
    <citation type="journal article" date="2016" name="Genome Announc.">
        <title>Draft Genome Sequences of Two Novel Amoeba-Resistant Intranuclear Bacteria, 'Candidatus Berkiella cookevillensis' and 'Candidatus Berkiella aquae'.</title>
        <authorList>
            <person name="Mehari Y.T."/>
            <person name="Arivett B.A."/>
            <person name="Farone A.L."/>
            <person name="Gunderson J.H."/>
            <person name="Farone M.B."/>
        </authorList>
    </citation>
    <scope>NUCLEOTIDE SEQUENCE</scope>
    <source>
        <strain evidence="14">HT99</strain>
    </source>
</reference>
<reference evidence="14" key="3">
    <citation type="submission" date="2021-06" db="EMBL/GenBank/DDBJ databases">
        <title>Genomic Description and Analysis of Intracellular Bacteria, Candidatus Berkiella cookevillensis and Candidatus Berkiella aquae.</title>
        <authorList>
            <person name="Kidane D.T."/>
            <person name="Mehari Y.T."/>
            <person name="Rice F.C."/>
            <person name="Arivett B.A."/>
            <person name="Farone A.L."/>
            <person name="Berk S.G."/>
            <person name="Farone M.B."/>
        </authorList>
    </citation>
    <scope>NUCLEOTIDE SEQUENCE</scope>
    <source>
        <strain evidence="14">HT99</strain>
    </source>
</reference>
<evidence type="ECO:0000256" key="7">
    <source>
        <dbReference type="ARBA" id="ARBA00023015"/>
    </source>
</evidence>
<evidence type="ECO:0000256" key="6">
    <source>
        <dbReference type="ARBA" id="ARBA00022571"/>
    </source>
</evidence>
<dbReference type="InterPro" id="IPR036251">
    <property type="entry name" value="Arg_repress_C_sf"/>
</dbReference>
<dbReference type="GO" id="GO:0006526">
    <property type="term" value="P:L-arginine biosynthetic process"/>
    <property type="evidence" value="ECO:0007669"/>
    <property type="project" value="UniProtKB-UniPathway"/>
</dbReference>
<dbReference type="InterPro" id="IPR036390">
    <property type="entry name" value="WH_DNA-bd_sf"/>
</dbReference>
<name>A0A0Q9YS37_9GAMM</name>
<keyword evidence="15" id="KW-1185">Reference proteome</keyword>
<feature type="domain" description="Arginine repressor C-terminal" evidence="12">
    <location>
        <begin position="81"/>
        <end position="143"/>
    </location>
</feature>
<dbReference type="GO" id="GO:0051259">
    <property type="term" value="P:protein complex oligomerization"/>
    <property type="evidence" value="ECO:0007669"/>
    <property type="project" value="InterPro"/>
</dbReference>
<keyword evidence="7 10" id="KW-0805">Transcription regulation</keyword>
<evidence type="ECO:0000313" key="13">
    <source>
        <dbReference type="EMBL" id="KRG22713.1"/>
    </source>
</evidence>
<comment type="pathway">
    <text evidence="2 10">Amino-acid biosynthesis; L-arginine biosynthesis [regulation].</text>
</comment>
<dbReference type="InterPro" id="IPR020900">
    <property type="entry name" value="Arg_repress_DNA-bd"/>
</dbReference>
<evidence type="ECO:0000256" key="9">
    <source>
        <dbReference type="ARBA" id="ARBA00023163"/>
    </source>
</evidence>
<dbReference type="STRING" id="295108.HT99x_00253"/>
<evidence type="ECO:0000256" key="5">
    <source>
        <dbReference type="ARBA" id="ARBA00022490"/>
    </source>
</evidence>
<dbReference type="Gene3D" id="3.30.1360.40">
    <property type="match status" value="1"/>
</dbReference>
<sequence length="155" mass="17335">MAHDHVMEGHILNLIQTHPIYEQAELQELLKERGYDIPQATLSRKLKKMKIAKVDGVYKVVQFNMPVLPPILNMQISESGIVVLHVHPGQASSLAYYFDHKYVSFSQQNPTDSGILGTIAGDDTVILIIRSKADLPKVLALFHEDFPYLGTSALL</sequence>
<evidence type="ECO:0000313" key="15">
    <source>
        <dbReference type="Proteomes" id="UP000051497"/>
    </source>
</evidence>
<dbReference type="PANTHER" id="PTHR34471:SF1">
    <property type="entry name" value="ARGININE REPRESSOR"/>
    <property type="match status" value="1"/>
</dbReference>
<evidence type="ECO:0000259" key="11">
    <source>
        <dbReference type="Pfam" id="PF01316"/>
    </source>
</evidence>
<organism evidence="13">
    <name type="scientific">Candidatus Berkiella aquae</name>
    <dbReference type="NCBI Taxonomy" id="295108"/>
    <lineage>
        <taxon>Bacteria</taxon>
        <taxon>Pseudomonadati</taxon>
        <taxon>Pseudomonadota</taxon>
        <taxon>Gammaproteobacteria</taxon>
        <taxon>Candidatus Berkiellales</taxon>
        <taxon>Candidatus Berkiellaceae</taxon>
        <taxon>Candidatus Berkiella</taxon>
    </lineage>
</organism>
<evidence type="ECO:0000256" key="10">
    <source>
        <dbReference type="HAMAP-Rule" id="MF_00173"/>
    </source>
</evidence>
<comment type="subcellular location">
    <subcellularLocation>
        <location evidence="1 10">Cytoplasm</location>
    </subcellularLocation>
</comment>
<dbReference type="InterPro" id="IPR020899">
    <property type="entry name" value="Arg_repress_C"/>
</dbReference>
<dbReference type="InterPro" id="IPR036388">
    <property type="entry name" value="WH-like_DNA-bd_sf"/>
</dbReference>
<comment type="function">
    <text evidence="10">Regulates arginine biosynthesis genes.</text>
</comment>
<evidence type="ECO:0000259" key="12">
    <source>
        <dbReference type="Pfam" id="PF02863"/>
    </source>
</evidence>
<evidence type="ECO:0000256" key="3">
    <source>
        <dbReference type="ARBA" id="ARBA00008316"/>
    </source>
</evidence>
<dbReference type="SUPFAM" id="SSF46785">
    <property type="entry name" value="Winged helix' DNA-binding domain"/>
    <property type="match status" value="1"/>
</dbReference>
<keyword evidence="9 10" id="KW-0804">Transcription</keyword>
<protein>
    <recommendedName>
        <fullName evidence="4 10">Arginine repressor</fullName>
    </recommendedName>
</protein>
<keyword evidence="6 10" id="KW-0055">Arginine biosynthesis</keyword>
<keyword evidence="8 10" id="KW-0238">DNA-binding</keyword>
<dbReference type="AlphaFoldDB" id="A0A0Q9YS37"/>
<dbReference type="OrthoDB" id="7060358at2"/>
<evidence type="ECO:0000313" key="14">
    <source>
        <dbReference type="EMBL" id="MCS5711925.1"/>
    </source>
</evidence>
<evidence type="ECO:0000256" key="2">
    <source>
        <dbReference type="ARBA" id="ARBA00005040"/>
    </source>
</evidence>
<gene>
    <name evidence="10 13" type="primary">argR</name>
    <name evidence="13" type="ORF">HT99x_00253</name>
    <name evidence="14" type="ORF">HT99x_010820</name>
</gene>
<keyword evidence="5 10" id="KW-0963">Cytoplasm</keyword>
<proteinExistence type="inferred from homology"/>
<dbReference type="PATRIC" id="fig|1590043.3.peg.256"/>
<dbReference type="Proteomes" id="UP000051497">
    <property type="component" value="Unassembled WGS sequence"/>
</dbReference>
<dbReference type="HAMAP" id="MF_00173">
    <property type="entry name" value="Arg_repressor"/>
    <property type="match status" value="1"/>
</dbReference>